<comment type="caution">
    <text evidence="1">The sequence shown here is derived from an EMBL/GenBank/DDBJ whole genome shotgun (WGS) entry which is preliminary data.</text>
</comment>
<evidence type="ECO:0000313" key="1">
    <source>
        <dbReference type="EMBL" id="CAI6369776.1"/>
    </source>
</evidence>
<protein>
    <recommendedName>
        <fullName evidence="3">FLYWCH-type domain-containing protein</fullName>
    </recommendedName>
</protein>
<name>A0AAV0XQX2_9HEMI</name>
<reference evidence="1 2" key="1">
    <citation type="submission" date="2023-01" db="EMBL/GenBank/DDBJ databases">
        <authorList>
            <person name="Whitehead M."/>
        </authorList>
    </citation>
    <scope>NUCLEOTIDE SEQUENCE [LARGE SCALE GENOMIC DNA]</scope>
</reference>
<evidence type="ECO:0008006" key="3">
    <source>
        <dbReference type="Google" id="ProtNLM"/>
    </source>
</evidence>
<organism evidence="1 2">
    <name type="scientific">Macrosiphum euphorbiae</name>
    <name type="common">potato aphid</name>
    <dbReference type="NCBI Taxonomy" id="13131"/>
    <lineage>
        <taxon>Eukaryota</taxon>
        <taxon>Metazoa</taxon>
        <taxon>Ecdysozoa</taxon>
        <taxon>Arthropoda</taxon>
        <taxon>Hexapoda</taxon>
        <taxon>Insecta</taxon>
        <taxon>Pterygota</taxon>
        <taxon>Neoptera</taxon>
        <taxon>Paraneoptera</taxon>
        <taxon>Hemiptera</taxon>
        <taxon>Sternorrhyncha</taxon>
        <taxon>Aphidomorpha</taxon>
        <taxon>Aphidoidea</taxon>
        <taxon>Aphididae</taxon>
        <taxon>Macrosiphini</taxon>
        <taxon>Macrosiphum</taxon>
    </lineage>
</organism>
<dbReference type="EMBL" id="CARXXK010000057">
    <property type="protein sequence ID" value="CAI6369776.1"/>
    <property type="molecule type" value="Genomic_DNA"/>
</dbReference>
<gene>
    <name evidence="1" type="ORF">MEUPH1_LOCUS23973</name>
</gene>
<keyword evidence="2" id="KW-1185">Reference proteome</keyword>
<dbReference type="AlphaFoldDB" id="A0AAV0XQX2"/>
<dbReference type="Proteomes" id="UP001160148">
    <property type="component" value="Unassembled WGS sequence"/>
</dbReference>
<dbReference type="Gene3D" id="2.20.25.240">
    <property type="match status" value="1"/>
</dbReference>
<proteinExistence type="predicted"/>
<evidence type="ECO:0000313" key="2">
    <source>
        <dbReference type="Proteomes" id="UP001160148"/>
    </source>
</evidence>
<sequence>MHHLGYDYVANGRAKRDGVRYWKCAVSRINFCPGSAKEIAPNRYQVLSTHNHDPNIPNPIIAFKHCLKRRAAQETGSLKTIYSEEALRYHDAALQYPWSTAENKMRPARRDALPPIPASLRELGDVFENGLLNRYSCFRERIMYKTCLRDSNGFYSVVFACNELLDEVIRYGVTELHADGTFKVVPSNLGAKQVATTSHPLHDPKSLYSYIICTHAKKI</sequence>
<accession>A0AAV0XQX2</accession>